<keyword evidence="3" id="KW-1185">Reference proteome</keyword>
<name>A0A059FK33_9PROT</name>
<proteinExistence type="predicted"/>
<dbReference type="PATRIC" id="fig|1280950.3.peg.2693"/>
<dbReference type="Proteomes" id="UP000025171">
    <property type="component" value="Unassembled WGS sequence"/>
</dbReference>
<organism evidence="2 3">
    <name type="scientific">Hyphomonas johnsonii MHS-2</name>
    <dbReference type="NCBI Taxonomy" id="1280950"/>
    <lineage>
        <taxon>Bacteria</taxon>
        <taxon>Pseudomonadati</taxon>
        <taxon>Pseudomonadota</taxon>
        <taxon>Alphaproteobacteria</taxon>
        <taxon>Hyphomonadales</taxon>
        <taxon>Hyphomonadaceae</taxon>
        <taxon>Hyphomonas</taxon>
    </lineage>
</organism>
<gene>
    <name evidence="2" type="ORF">HJO_13416</name>
</gene>
<evidence type="ECO:0000313" key="2">
    <source>
        <dbReference type="EMBL" id="KCZ90853.1"/>
    </source>
</evidence>
<dbReference type="AlphaFoldDB" id="A0A059FK33"/>
<dbReference type="OrthoDB" id="7562173at2"/>
<keyword evidence="1" id="KW-0472">Membrane</keyword>
<protein>
    <submittedName>
        <fullName evidence="2">Uncharacterized protein</fullName>
    </submittedName>
</protein>
<dbReference type="EMBL" id="ARYK01000006">
    <property type="protein sequence ID" value="KCZ90853.1"/>
    <property type="molecule type" value="Genomic_DNA"/>
</dbReference>
<accession>A0A059FK33</accession>
<comment type="caution">
    <text evidence="2">The sequence shown here is derived from an EMBL/GenBank/DDBJ whole genome shotgun (WGS) entry which is preliminary data.</text>
</comment>
<evidence type="ECO:0000256" key="1">
    <source>
        <dbReference type="SAM" id="Phobius"/>
    </source>
</evidence>
<dbReference type="eggNOG" id="ENOG5031C3K">
    <property type="taxonomic scope" value="Bacteria"/>
</dbReference>
<reference evidence="2 3" key="1">
    <citation type="journal article" date="2014" name="Antonie Van Leeuwenhoek">
        <title>Hyphomonas beringensis sp. nov. and Hyphomonas chukchiensis sp. nov., isolated from surface seawater of the Bering Sea and Chukchi Sea.</title>
        <authorList>
            <person name="Li C."/>
            <person name="Lai Q."/>
            <person name="Li G."/>
            <person name="Dong C."/>
            <person name="Wang J."/>
            <person name="Liao Y."/>
            <person name="Shao Z."/>
        </authorList>
    </citation>
    <scope>NUCLEOTIDE SEQUENCE [LARGE SCALE GENOMIC DNA]</scope>
    <source>
        <strain evidence="2 3">MHS-2</strain>
    </source>
</reference>
<keyword evidence="1" id="KW-0812">Transmembrane</keyword>
<dbReference type="STRING" id="1280950.HJO_13416"/>
<feature type="transmembrane region" description="Helical" evidence="1">
    <location>
        <begin position="20"/>
        <end position="38"/>
    </location>
</feature>
<sequence length="254" mass="28968">MILRRVISHFRKQEWTAIGLDFLIVVFGVFIGIQVSNWNTARASMERETGLLVELRRELETGIQKTEQKAYALNQVAEAGKRSLDFMAAGQPCGDNCWLVLVDFFHASQWQKIEVQATTYEEMRRSGLPRSREIIDAVEFYLAQNANLASTWQEPPKYRSLVRQFIPLDVQAYYWATCYDVTGGAETYVLDCAKGVADDMAARSVNEIMTKPDMQPFLTEWTGHVVSTPSDMDEQNEAAERAIAAINNELDRRR</sequence>
<evidence type="ECO:0000313" key="3">
    <source>
        <dbReference type="Proteomes" id="UP000025171"/>
    </source>
</evidence>
<keyword evidence="1" id="KW-1133">Transmembrane helix</keyword>
<dbReference type="RefSeq" id="WP_051618608.1">
    <property type="nucleotide sequence ID" value="NZ_ARYK01000006.1"/>
</dbReference>